<evidence type="ECO:0000256" key="2">
    <source>
        <dbReference type="ARBA" id="ARBA00022737"/>
    </source>
</evidence>
<dbReference type="GO" id="GO:0000422">
    <property type="term" value="P:autophagy of mitochondrion"/>
    <property type="evidence" value="ECO:0000318"/>
    <property type="project" value="GO_Central"/>
</dbReference>
<keyword evidence="1" id="KW-0853">WD repeat</keyword>
<proteinExistence type="inferred from homology"/>
<dbReference type="GO" id="GO:0032266">
    <property type="term" value="F:phosphatidylinositol-3-phosphate binding"/>
    <property type="evidence" value="ECO:0000318"/>
    <property type="project" value="GO_Central"/>
</dbReference>
<dbReference type="SUPFAM" id="SSF50978">
    <property type="entry name" value="WD40 repeat-like"/>
    <property type="match status" value="1"/>
</dbReference>
<dbReference type="EMBL" id="DS113916">
    <property type="protein sequence ID" value="EAX93377.1"/>
    <property type="molecule type" value="Genomic_DNA"/>
</dbReference>
<dbReference type="Pfam" id="PF21032">
    <property type="entry name" value="PROPPIN"/>
    <property type="match status" value="1"/>
</dbReference>
<dbReference type="RefSeq" id="XP_001306307.1">
    <property type="nucleotide sequence ID" value="XM_001306306.1"/>
</dbReference>
<comment type="similarity">
    <text evidence="3">Belongs to the WD repeat PROPPIN family.</text>
</comment>
<dbReference type="GO" id="GO:0080025">
    <property type="term" value="F:phosphatidylinositol-3,5-bisphosphate binding"/>
    <property type="evidence" value="ECO:0000318"/>
    <property type="project" value="GO_Central"/>
</dbReference>
<dbReference type="AlphaFoldDB" id="A2FNZ7"/>
<dbReference type="VEuPathDB" id="TrichDB:TVAGG3_0709500"/>
<keyword evidence="5" id="KW-1185">Reference proteome</keyword>
<organism evidence="4 5">
    <name type="scientific">Trichomonas vaginalis (strain ATCC PRA-98 / G3)</name>
    <dbReference type="NCBI Taxonomy" id="412133"/>
    <lineage>
        <taxon>Eukaryota</taxon>
        <taxon>Metamonada</taxon>
        <taxon>Parabasalia</taxon>
        <taxon>Trichomonadida</taxon>
        <taxon>Trichomonadidae</taxon>
        <taxon>Trichomonas</taxon>
    </lineage>
</organism>
<dbReference type="InParanoid" id="A2FNZ7"/>
<sequence length="312" mass="34315">MNEDEINSITFDPFTRFIGVSMKDSVAIYSVEPLKRTFKKDFLNFKIGHITISPDGNTVVFTAIPTTGDTQQHKVYIYSTYFDEAEKQLDFGEPILNIVLRKNHILIILANSICAYDIRNKVIYYEQITSPNIDGAGDISLDDQNPIIAVCGLIPGSIRVSFMSDESPVLFNAHEHAISIIRFSNDASLLATASCEGTIIRLFDSATGSPLKSFRRGNIPAKILSAAISPGNGYLSVFSSNGTVHIFQADSRVEDINDPPRAATKISIGICNSADLEFNSDSQLRMVSSTGFLYEIDPKKGIITSKTFILSH</sequence>
<dbReference type="InterPro" id="IPR015943">
    <property type="entry name" value="WD40/YVTN_repeat-like_dom_sf"/>
</dbReference>
<dbReference type="GO" id="GO:0005829">
    <property type="term" value="C:cytosol"/>
    <property type="evidence" value="ECO:0000318"/>
    <property type="project" value="GO_Central"/>
</dbReference>
<protein>
    <submittedName>
        <fullName evidence="4">Uncharacterized protein</fullName>
    </submittedName>
</protein>
<reference evidence="4" key="2">
    <citation type="journal article" date="2007" name="Science">
        <title>Draft genome sequence of the sexually transmitted pathogen Trichomonas vaginalis.</title>
        <authorList>
            <person name="Carlton J.M."/>
            <person name="Hirt R.P."/>
            <person name="Silva J.C."/>
            <person name="Delcher A.L."/>
            <person name="Schatz M."/>
            <person name="Zhao Q."/>
            <person name="Wortman J.R."/>
            <person name="Bidwell S.L."/>
            <person name="Alsmark U.C.M."/>
            <person name="Besteiro S."/>
            <person name="Sicheritz-Ponten T."/>
            <person name="Noel C.J."/>
            <person name="Dacks J.B."/>
            <person name="Foster P.G."/>
            <person name="Simillion C."/>
            <person name="Van de Peer Y."/>
            <person name="Miranda-Saavedra D."/>
            <person name="Barton G.J."/>
            <person name="Westrop G.D."/>
            <person name="Mueller S."/>
            <person name="Dessi D."/>
            <person name="Fiori P.L."/>
            <person name="Ren Q."/>
            <person name="Paulsen I."/>
            <person name="Zhang H."/>
            <person name="Bastida-Corcuera F.D."/>
            <person name="Simoes-Barbosa A."/>
            <person name="Brown M.T."/>
            <person name="Hayes R.D."/>
            <person name="Mukherjee M."/>
            <person name="Okumura C.Y."/>
            <person name="Schneider R."/>
            <person name="Smith A.J."/>
            <person name="Vanacova S."/>
            <person name="Villalvazo M."/>
            <person name="Haas B.J."/>
            <person name="Pertea M."/>
            <person name="Feldblyum T.V."/>
            <person name="Utterback T.R."/>
            <person name="Shu C.L."/>
            <person name="Osoegawa K."/>
            <person name="de Jong P.J."/>
            <person name="Hrdy I."/>
            <person name="Horvathova L."/>
            <person name="Zubacova Z."/>
            <person name="Dolezal P."/>
            <person name="Malik S.B."/>
            <person name="Logsdon J.M. Jr."/>
            <person name="Henze K."/>
            <person name="Gupta A."/>
            <person name="Wang C.C."/>
            <person name="Dunne R.L."/>
            <person name="Upcroft J.A."/>
            <person name="Upcroft P."/>
            <person name="White O."/>
            <person name="Salzberg S.L."/>
            <person name="Tang P."/>
            <person name="Chiu C.-H."/>
            <person name="Lee Y.-S."/>
            <person name="Embley T.M."/>
            <person name="Coombs G.H."/>
            <person name="Mottram J.C."/>
            <person name="Tachezy J."/>
            <person name="Fraser-Liggett C.M."/>
            <person name="Johnson P.J."/>
        </authorList>
    </citation>
    <scope>NUCLEOTIDE SEQUENCE [LARGE SCALE GENOMIC DNA]</scope>
    <source>
        <strain evidence="4">G3</strain>
    </source>
</reference>
<keyword evidence="2" id="KW-0677">Repeat</keyword>
<name>A2FNZ7_TRIV3</name>
<dbReference type="FunCoup" id="A2FNZ7">
    <property type="interactions" value="354"/>
</dbReference>
<evidence type="ECO:0000313" key="4">
    <source>
        <dbReference type="EMBL" id="EAX93377.1"/>
    </source>
</evidence>
<dbReference type="KEGG" id="tva:4751095"/>
<dbReference type="VEuPathDB" id="TrichDB:TVAG_406410"/>
<dbReference type="STRING" id="5722.A2FNZ7"/>
<gene>
    <name evidence="4" type="ORF">TVAG_406410</name>
</gene>
<evidence type="ECO:0000313" key="5">
    <source>
        <dbReference type="Proteomes" id="UP000001542"/>
    </source>
</evidence>
<dbReference type="InterPro" id="IPR048720">
    <property type="entry name" value="PROPPIN"/>
</dbReference>
<evidence type="ECO:0000256" key="1">
    <source>
        <dbReference type="ARBA" id="ARBA00022574"/>
    </source>
</evidence>
<accession>A2FNZ7</accession>
<dbReference type="GO" id="GO:0044804">
    <property type="term" value="P:nucleophagy"/>
    <property type="evidence" value="ECO:0000318"/>
    <property type="project" value="GO_Central"/>
</dbReference>
<reference evidence="4" key="1">
    <citation type="submission" date="2006-10" db="EMBL/GenBank/DDBJ databases">
        <authorList>
            <person name="Amadeo P."/>
            <person name="Zhao Q."/>
            <person name="Wortman J."/>
            <person name="Fraser-Liggett C."/>
            <person name="Carlton J."/>
        </authorList>
    </citation>
    <scope>NUCLEOTIDE SEQUENCE</scope>
    <source>
        <strain evidence="4">G3</strain>
    </source>
</reference>
<dbReference type="GO" id="GO:0030674">
    <property type="term" value="F:protein-macromolecule adaptor activity"/>
    <property type="evidence" value="ECO:0000318"/>
    <property type="project" value="GO_Central"/>
</dbReference>
<dbReference type="Proteomes" id="UP000001542">
    <property type="component" value="Unassembled WGS sequence"/>
</dbReference>
<dbReference type="SMR" id="A2FNZ7"/>
<dbReference type="eggNOG" id="KOG2111">
    <property type="taxonomic scope" value="Eukaryota"/>
</dbReference>
<dbReference type="GO" id="GO:0034497">
    <property type="term" value="P:protein localization to phagophore assembly site"/>
    <property type="evidence" value="ECO:0000318"/>
    <property type="project" value="GO_Central"/>
</dbReference>
<dbReference type="SMART" id="SM00320">
    <property type="entry name" value="WD40"/>
    <property type="match status" value="2"/>
</dbReference>
<dbReference type="PANTHER" id="PTHR11227">
    <property type="entry name" value="WD-REPEAT PROTEIN INTERACTING WITH PHOSPHOINOSIDES WIPI -RELATED"/>
    <property type="match status" value="1"/>
</dbReference>
<dbReference type="GO" id="GO:0000425">
    <property type="term" value="P:pexophagy"/>
    <property type="evidence" value="ECO:0000318"/>
    <property type="project" value="GO_Central"/>
</dbReference>
<dbReference type="InterPro" id="IPR001680">
    <property type="entry name" value="WD40_rpt"/>
</dbReference>
<dbReference type="GO" id="GO:0061723">
    <property type="term" value="P:glycophagy"/>
    <property type="evidence" value="ECO:0000318"/>
    <property type="project" value="GO_Central"/>
</dbReference>
<dbReference type="OrthoDB" id="1667587at2759"/>
<dbReference type="Gene3D" id="2.130.10.10">
    <property type="entry name" value="YVTN repeat-like/Quinoprotein amine dehydrogenase"/>
    <property type="match status" value="1"/>
</dbReference>
<dbReference type="InterPro" id="IPR036322">
    <property type="entry name" value="WD40_repeat_dom_sf"/>
</dbReference>
<dbReference type="GO" id="GO:0034045">
    <property type="term" value="C:phagophore assembly site membrane"/>
    <property type="evidence" value="ECO:0000318"/>
    <property type="project" value="GO_Central"/>
</dbReference>
<evidence type="ECO:0000256" key="3">
    <source>
        <dbReference type="ARBA" id="ARBA00025740"/>
    </source>
</evidence>
<dbReference type="OMA" id="DYFSSEW"/>